<dbReference type="InterPro" id="IPR016024">
    <property type="entry name" value="ARM-type_fold"/>
</dbReference>
<comment type="caution">
    <text evidence="1">The sequence shown here is derived from an EMBL/GenBank/DDBJ whole genome shotgun (WGS) entry which is preliminary data.</text>
</comment>
<dbReference type="GeneID" id="94838039"/>
<accession>A0A1J4KE22</accession>
<dbReference type="RefSeq" id="XP_068361014.1">
    <property type="nucleotide sequence ID" value="XM_068503335.1"/>
</dbReference>
<reference evidence="1" key="1">
    <citation type="submission" date="2016-10" db="EMBL/GenBank/DDBJ databases">
        <authorList>
            <person name="Benchimol M."/>
            <person name="Almeida L.G."/>
            <person name="Vasconcelos A.T."/>
            <person name="Perreira-Neves A."/>
            <person name="Rosa I.A."/>
            <person name="Tasca T."/>
            <person name="Bogo M.R."/>
            <person name="de Souza W."/>
        </authorList>
    </citation>
    <scope>NUCLEOTIDE SEQUENCE [LARGE SCALE GENOMIC DNA]</scope>
    <source>
        <strain evidence="1">K</strain>
    </source>
</reference>
<dbReference type="VEuPathDB" id="TrichDB:TRFO_23739"/>
<dbReference type="AlphaFoldDB" id="A0A1J4KE22"/>
<dbReference type="EMBL" id="MLAK01000683">
    <property type="protein sequence ID" value="OHT07878.1"/>
    <property type="molecule type" value="Genomic_DNA"/>
</dbReference>
<name>A0A1J4KE22_9EUKA</name>
<dbReference type="SUPFAM" id="SSF48371">
    <property type="entry name" value="ARM repeat"/>
    <property type="match status" value="1"/>
</dbReference>
<evidence type="ECO:0000313" key="2">
    <source>
        <dbReference type="Proteomes" id="UP000179807"/>
    </source>
</evidence>
<dbReference type="InterPro" id="IPR011989">
    <property type="entry name" value="ARM-like"/>
</dbReference>
<organism evidence="1 2">
    <name type="scientific">Tritrichomonas foetus</name>
    <dbReference type="NCBI Taxonomy" id="1144522"/>
    <lineage>
        <taxon>Eukaryota</taxon>
        <taxon>Metamonada</taxon>
        <taxon>Parabasalia</taxon>
        <taxon>Tritrichomonadida</taxon>
        <taxon>Tritrichomonadidae</taxon>
        <taxon>Tritrichomonas</taxon>
    </lineage>
</organism>
<dbReference type="Proteomes" id="UP000179807">
    <property type="component" value="Unassembled WGS sequence"/>
</dbReference>
<keyword evidence="2" id="KW-1185">Reference proteome</keyword>
<proteinExistence type="predicted"/>
<dbReference type="Gene3D" id="1.25.10.10">
    <property type="entry name" value="Leucine-rich Repeat Variant"/>
    <property type="match status" value="1"/>
</dbReference>
<gene>
    <name evidence="1" type="ORF">TRFO_23739</name>
</gene>
<protein>
    <submittedName>
        <fullName evidence="1">Uncharacterized protein</fullName>
    </submittedName>
</protein>
<sequence>MIDYKAAEDNREQRIVNIRTIHSRNYVPKQKKHIPIDPKIYDMILDDFSKCNYEALFNNLSKLTFYYKHSDSIIPPSFDFTNFIGQCLTIENSPNVVKQSIKLLVHLFYAESLGFSKEFSNSPKKEEILNQLLILLNDQNYIELVLKCLKNMTGGSIEERDFVLNKLSFQTIFEKQHNSEDSPIEKNIQFLRCKLIHNYCRYKVSVKDGKEIMIQSISLFPTLENRSKIELIYSITHLRQFLLIDWIKTLKYNGLLNPILTGLVLDDPELTIATFLLLFTLMKDREPIDFDCEYLSQLLLSENPINVQIGCWSIDQIILLDYSSTMADKFVSNGIFAIILNLFENGSYEIKIEAAFALCSFVEQDLTNYCDLIINSNIIGNFLDFFGTPLESSLIVRIIESINKIFEKYEKRNLIDVCRNQFLENEGNTIFEEFTFDDNEDIAGPASIFMSNFIDQIIQPDDENDDD</sequence>
<evidence type="ECO:0000313" key="1">
    <source>
        <dbReference type="EMBL" id="OHT07878.1"/>
    </source>
</evidence>